<gene>
    <name evidence="1" type="ORF">EJ02DRAFT_445202</name>
</gene>
<organism evidence="1 2">
    <name type="scientific">Clathrospora elynae</name>
    <dbReference type="NCBI Taxonomy" id="706981"/>
    <lineage>
        <taxon>Eukaryota</taxon>
        <taxon>Fungi</taxon>
        <taxon>Dikarya</taxon>
        <taxon>Ascomycota</taxon>
        <taxon>Pezizomycotina</taxon>
        <taxon>Dothideomycetes</taxon>
        <taxon>Pleosporomycetidae</taxon>
        <taxon>Pleosporales</taxon>
        <taxon>Diademaceae</taxon>
        <taxon>Clathrospora</taxon>
    </lineage>
</organism>
<evidence type="ECO:0000313" key="2">
    <source>
        <dbReference type="Proteomes" id="UP000800038"/>
    </source>
</evidence>
<dbReference type="InterPro" id="IPR029063">
    <property type="entry name" value="SAM-dependent_MTases_sf"/>
</dbReference>
<dbReference type="CDD" id="cd02440">
    <property type="entry name" value="AdoMet_MTases"/>
    <property type="match status" value="1"/>
</dbReference>
<sequence>MAAEYSKGKDFISSMNVWAIDVAEDPKLNAEVDGFDVSDKFFPPQAWLPCSLSLRLQDVTAPFSAERLGTYDLVHFRLFLTLTTEKLDQLLENAIKLLKPGGYIQWVEHDKTSMKPVAASAEGSTEAVEAFIGLQQSPFPNYRAAWVNEIAPMLANKGMKVVAEDRFQTRPNVAPGLSSSVDTFKEKYFDELAKDSQNGVALIDGFIVVVAQKPL</sequence>
<dbReference type="AlphaFoldDB" id="A0A6A5SMK5"/>
<protein>
    <recommendedName>
        <fullName evidence="3">Methyltransferase type 11 domain-containing protein</fullName>
    </recommendedName>
</protein>
<dbReference type="OrthoDB" id="417697at2759"/>
<proteinExistence type="predicted"/>
<evidence type="ECO:0008006" key="3">
    <source>
        <dbReference type="Google" id="ProtNLM"/>
    </source>
</evidence>
<name>A0A6A5SMK5_9PLEO</name>
<dbReference type="SUPFAM" id="SSF53335">
    <property type="entry name" value="S-adenosyl-L-methionine-dependent methyltransferases"/>
    <property type="match status" value="1"/>
</dbReference>
<accession>A0A6A5SMK5</accession>
<evidence type="ECO:0000313" key="1">
    <source>
        <dbReference type="EMBL" id="KAF1940884.1"/>
    </source>
</evidence>
<dbReference type="Gene3D" id="3.40.50.150">
    <property type="entry name" value="Vaccinia Virus protein VP39"/>
    <property type="match status" value="1"/>
</dbReference>
<dbReference type="Proteomes" id="UP000800038">
    <property type="component" value="Unassembled WGS sequence"/>
</dbReference>
<reference evidence="1" key="1">
    <citation type="journal article" date="2020" name="Stud. Mycol.">
        <title>101 Dothideomycetes genomes: a test case for predicting lifestyles and emergence of pathogens.</title>
        <authorList>
            <person name="Haridas S."/>
            <person name="Albert R."/>
            <person name="Binder M."/>
            <person name="Bloem J."/>
            <person name="Labutti K."/>
            <person name="Salamov A."/>
            <person name="Andreopoulos B."/>
            <person name="Baker S."/>
            <person name="Barry K."/>
            <person name="Bills G."/>
            <person name="Bluhm B."/>
            <person name="Cannon C."/>
            <person name="Castanera R."/>
            <person name="Culley D."/>
            <person name="Daum C."/>
            <person name="Ezra D."/>
            <person name="Gonzalez J."/>
            <person name="Henrissat B."/>
            <person name="Kuo A."/>
            <person name="Liang C."/>
            <person name="Lipzen A."/>
            <person name="Lutzoni F."/>
            <person name="Magnuson J."/>
            <person name="Mondo S."/>
            <person name="Nolan M."/>
            <person name="Ohm R."/>
            <person name="Pangilinan J."/>
            <person name="Park H.-J."/>
            <person name="Ramirez L."/>
            <person name="Alfaro M."/>
            <person name="Sun H."/>
            <person name="Tritt A."/>
            <person name="Yoshinaga Y."/>
            <person name="Zwiers L.-H."/>
            <person name="Turgeon B."/>
            <person name="Goodwin S."/>
            <person name="Spatafora J."/>
            <person name="Crous P."/>
            <person name="Grigoriev I."/>
        </authorList>
    </citation>
    <scope>NUCLEOTIDE SEQUENCE</scope>
    <source>
        <strain evidence="1">CBS 161.51</strain>
    </source>
</reference>
<dbReference type="EMBL" id="ML976056">
    <property type="protein sequence ID" value="KAF1940884.1"/>
    <property type="molecule type" value="Genomic_DNA"/>
</dbReference>
<keyword evidence="2" id="KW-1185">Reference proteome</keyword>